<keyword evidence="2" id="KW-0805">Transcription regulation</keyword>
<keyword evidence="3" id="KW-0238">DNA-binding</keyword>
<dbReference type="InterPro" id="IPR036638">
    <property type="entry name" value="HLH_DNA-bd_sf"/>
</dbReference>
<comment type="subcellular location">
    <subcellularLocation>
        <location evidence="1">Nucleus</location>
    </subcellularLocation>
</comment>
<dbReference type="EMBL" id="CACTIH010009248">
    <property type="protein sequence ID" value="CAA3028307.1"/>
    <property type="molecule type" value="Genomic_DNA"/>
</dbReference>
<evidence type="ECO:0000256" key="5">
    <source>
        <dbReference type="ARBA" id="ARBA00023242"/>
    </source>
</evidence>
<comment type="caution">
    <text evidence="7">The sequence shown here is derived from an EMBL/GenBank/DDBJ whole genome shotgun (WGS) entry which is preliminary data.</text>
</comment>
<evidence type="ECO:0000313" key="7">
    <source>
        <dbReference type="EMBL" id="CAA3028307.1"/>
    </source>
</evidence>
<dbReference type="GO" id="GO:0000978">
    <property type="term" value="F:RNA polymerase II cis-regulatory region sequence-specific DNA binding"/>
    <property type="evidence" value="ECO:0007669"/>
    <property type="project" value="TreeGrafter"/>
</dbReference>
<evidence type="ECO:0000256" key="3">
    <source>
        <dbReference type="ARBA" id="ARBA00023125"/>
    </source>
</evidence>
<evidence type="ECO:0000256" key="1">
    <source>
        <dbReference type="ARBA" id="ARBA00004123"/>
    </source>
</evidence>
<protein>
    <submittedName>
        <fullName evidence="7">Transcription factor bHLH69-like isoform X1</fullName>
    </submittedName>
</protein>
<dbReference type="GO" id="GO:0000981">
    <property type="term" value="F:DNA-binding transcription factor activity, RNA polymerase II-specific"/>
    <property type="evidence" value="ECO:0007669"/>
    <property type="project" value="TreeGrafter"/>
</dbReference>
<dbReference type="Gene3D" id="4.10.280.10">
    <property type="entry name" value="Helix-loop-helix DNA-binding domain"/>
    <property type="match status" value="1"/>
</dbReference>
<dbReference type="Gramene" id="OE9A104372T1">
    <property type="protein sequence ID" value="OE9A104372C1"/>
    <property type="gene ID" value="OE9A104372"/>
</dbReference>
<evidence type="ECO:0000259" key="6">
    <source>
        <dbReference type="PROSITE" id="PS50888"/>
    </source>
</evidence>
<evidence type="ECO:0000256" key="4">
    <source>
        <dbReference type="ARBA" id="ARBA00023163"/>
    </source>
</evidence>
<accession>A0A8S0VA76</accession>
<dbReference type="Pfam" id="PF00010">
    <property type="entry name" value="HLH"/>
    <property type="match status" value="1"/>
</dbReference>
<keyword evidence="4" id="KW-0804">Transcription</keyword>
<dbReference type="GO" id="GO:0046983">
    <property type="term" value="F:protein dimerization activity"/>
    <property type="evidence" value="ECO:0007669"/>
    <property type="project" value="InterPro"/>
</dbReference>
<dbReference type="PROSITE" id="PS50888">
    <property type="entry name" value="BHLH"/>
    <property type="match status" value="1"/>
</dbReference>
<proteinExistence type="predicted"/>
<dbReference type="AlphaFoldDB" id="A0A8S0VA76"/>
<dbReference type="PANTHER" id="PTHR16223">
    <property type="entry name" value="TRANSCRIPTION FACTOR BHLH83-RELATED"/>
    <property type="match status" value="1"/>
</dbReference>
<dbReference type="PANTHER" id="PTHR16223:SF109">
    <property type="entry name" value="BHLH DOMAIN-CONTAINING PROTEIN"/>
    <property type="match status" value="1"/>
</dbReference>
<dbReference type="InterPro" id="IPR011598">
    <property type="entry name" value="bHLH_dom"/>
</dbReference>
<name>A0A8S0VA76_OLEEU</name>
<keyword evidence="8" id="KW-1185">Reference proteome</keyword>
<dbReference type="InterPro" id="IPR045843">
    <property type="entry name" value="IND-like"/>
</dbReference>
<organism evidence="7 8">
    <name type="scientific">Olea europaea subsp. europaea</name>
    <dbReference type="NCBI Taxonomy" id="158383"/>
    <lineage>
        <taxon>Eukaryota</taxon>
        <taxon>Viridiplantae</taxon>
        <taxon>Streptophyta</taxon>
        <taxon>Embryophyta</taxon>
        <taxon>Tracheophyta</taxon>
        <taxon>Spermatophyta</taxon>
        <taxon>Magnoliopsida</taxon>
        <taxon>eudicotyledons</taxon>
        <taxon>Gunneridae</taxon>
        <taxon>Pentapetalae</taxon>
        <taxon>asterids</taxon>
        <taxon>lamiids</taxon>
        <taxon>Lamiales</taxon>
        <taxon>Oleaceae</taxon>
        <taxon>Oleeae</taxon>
        <taxon>Olea</taxon>
    </lineage>
</organism>
<dbReference type="InterPro" id="IPR045239">
    <property type="entry name" value="bHLH95_bHLH"/>
</dbReference>
<evidence type="ECO:0000313" key="8">
    <source>
        <dbReference type="Proteomes" id="UP000594638"/>
    </source>
</evidence>
<dbReference type="OrthoDB" id="1627850at2759"/>
<evidence type="ECO:0000256" key="2">
    <source>
        <dbReference type="ARBA" id="ARBA00023015"/>
    </source>
</evidence>
<reference evidence="7 8" key="1">
    <citation type="submission" date="2019-12" db="EMBL/GenBank/DDBJ databases">
        <authorList>
            <person name="Alioto T."/>
            <person name="Alioto T."/>
            <person name="Gomez Garrido J."/>
        </authorList>
    </citation>
    <scope>NUCLEOTIDE SEQUENCE [LARGE SCALE GENOMIC DNA]</scope>
</reference>
<dbReference type="SUPFAM" id="SSF47459">
    <property type="entry name" value="HLH, helix-loop-helix DNA-binding domain"/>
    <property type="match status" value="1"/>
</dbReference>
<dbReference type="Proteomes" id="UP000594638">
    <property type="component" value="Unassembled WGS sequence"/>
</dbReference>
<dbReference type="GO" id="GO:0005634">
    <property type="term" value="C:nucleus"/>
    <property type="evidence" value="ECO:0007669"/>
    <property type="project" value="UniProtKB-SubCell"/>
</dbReference>
<sequence length="288" mass="32340">MEEQDCEDALQLVPLTFSGLTNDVSIIVSNGDAYQHSIVKAGSSGIHNIPVPIPQWINCRIPRNYVEFLAEKGFPEIQKDVSYDISAEASNFGNIYPSQVEGYSRLQGEWAQVMDFTGAEHQLGVQKQAWNEEYSNVSQANLGLGAAAANYSSENRRKISRQRAYASDRCRRLRISERIDALQELLPHSREGGKASVLDDIVDHIKYLQFQVKDLSRSRLGSESTSNPFIFLEGYGHYFIHEQMIHEPLEEMMGKLFEINPSAAAELLHSRGLYVIPMAFAEGFPKPA</sequence>
<keyword evidence="5" id="KW-0539">Nucleus</keyword>
<gene>
    <name evidence="7" type="ORF">OLEA9_A104372</name>
</gene>
<dbReference type="CDD" id="cd11393">
    <property type="entry name" value="bHLH_AtbHLH_like"/>
    <property type="match status" value="1"/>
</dbReference>
<feature type="domain" description="BHLH" evidence="6">
    <location>
        <begin position="159"/>
        <end position="208"/>
    </location>
</feature>
<dbReference type="SMART" id="SM00353">
    <property type="entry name" value="HLH"/>
    <property type="match status" value="1"/>
</dbReference>